<accession>A0AAD4DJC4</accession>
<feature type="compositionally biased region" description="Low complexity" evidence="5">
    <location>
        <begin position="48"/>
        <end position="57"/>
    </location>
</feature>
<keyword evidence="2" id="KW-0378">Hydrolase</keyword>
<evidence type="ECO:0000256" key="4">
    <source>
        <dbReference type="ARBA" id="ARBA00022840"/>
    </source>
</evidence>
<sequence length="743" mass="80033">MACRWTLSPSLNQKTFSTTGATAIYAKRTPRPKQRVVKEQKLKAARNTTATATATAASRQSSHKSRFSGKFPSADQVVKSQTRQWKKVDSTIDTRAASAASAPRKRVLSTSISVTSLEKGSRNPQFEHSFAPGFASAYRAKTARGPPLKTGNTGRDKAAAAERTLMEAGVKKRSGPKVRGFVPVRFALKPIASDVSLNLVSTRKIPTSKYALYAQAGSGSATKKSGSVAAEDGSVFAQSQGTVQDMMQQVANSRFQSMGLHPDVEKGVMELLAKAAGRSNPPTTASQSSLELNLTGIRPTEIQAMSIPASIDPKKKSPYTLCAAETGSGKTLAYLAPVLHDLKLHEGKAVRTSQGEGGVDLVGSETHSLNTIRQYNQPRAIILLPSRELVAQVSEILKDLSHTVKLRTLSLSHAISPKSVLQRLASGPVDVVVATPASLLDYLPREYARSSGRQSNPREEERKARGNANLLEKNQLSLSSLRYLVIDEADSMFDSGFGTEVTKIVQQAKAVVSKTDGPVRITVVSATLPKKVSDTLDETLPGMLKITTPSLHKSLPGLHQTFLDLKPYFGNRPKAILDILAKQQQVNVSAPGGKRRQENTLIFCNTKHSCELLHEHLKSNKVHGVLGVLHGDAANRDEILHQFTDDDFVPPVPTGQKSASSSSAMVGGKILISTDIASRGIDTTAVQHVVLYDFPVTIVDYLHRVGRTARGGRGGRATSLVGRKDRNMAERIMVGIRLGKVLS</sequence>
<dbReference type="SMART" id="SM00490">
    <property type="entry name" value="HELICc"/>
    <property type="match status" value="1"/>
</dbReference>
<dbReference type="SMART" id="SM00487">
    <property type="entry name" value="DEXDc"/>
    <property type="match status" value="1"/>
</dbReference>
<evidence type="ECO:0000313" key="8">
    <source>
        <dbReference type="EMBL" id="KAG0279475.1"/>
    </source>
</evidence>
<dbReference type="SUPFAM" id="SSF52540">
    <property type="entry name" value="P-loop containing nucleoside triphosphate hydrolases"/>
    <property type="match status" value="1"/>
</dbReference>
<dbReference type="GO" id="GO:0005524">
    <property type="term" value="F:ATP binding"/>
    <property type="evidence" value="ECO:0007669"/>
    <property type="project" value="UniProtKB-KW"/>
</dbReference>
<evidence type="ECO:0000256" key="2">
    <source>
        <dbReference type="ARBA" id="ARBA00022801"/>
    </source>
</evidence>
<evidence type="ECO:0000256" key="3">
    <source>
        <dbReference type="ARBA" id="ARBA00022806"/>
    </source>
</evidence>
<dbReference type="Gene3D" id="3.40.50.300">
    <property type="entry name" value="P-loop containing nucleotide triphosphate hydrolases"/>
    <property type="match status" value="2"/>
</dbReference>
<name>A0AAD4DJC4_9FUNG</name>
<evidence type="ECO:0000259" key="6">
    <source>
        <dbReference type="PROSITE" id="PS51192"/>
    </source>
</evidence>
<dbReference type="Pfam" id="PF00270">
    <property type="entry name" value="DEAD"/>
    <property type="match status" value="1"/>
</dbReference>
<keyword evidence="9" id="KW-1185">Reference proteome</keyword>
<feature type="domain" description="Helicase ATP-binding" evidence="6">
    <location>
        <begin position="311"/>
        <end position="546"/>
    </location>
</feature>
<dbReference type="Pfam" id="PF00271">
    <property type="entry name" value="Helicase_C"/>
    <property type="match status" value="1"/>
</dbReference>
<dbReference type="InterPro" id="IPR027417">
    <property type="entry name" value="P-loop_NTPase"/>
</dbReference>
<dbReference type="AlphaFoldDB" id="A0AAD4DJC4"/>
<protein>
    <submittedName>
        <fullName evidence="8">ATP-dependent RNA helicase ddx28</fullName>
    </submittedName>
</protein>
<dbReference type="InterPro" id="IPR014001">
    <property type="entry name" value="Helicase_ATP-bd"/>
</dbReference>
<dbReference type="PANTHER" id="PTHR47960">
    <property type="entry name" value="DEAD-BOX ATP-DEPENDENT RNA HELICASE 50"/>
    <property type="match status" value="1"/>
</dbReference>
<feature type="domain" description="Helicase C-terminal" evidence="7">
    <location>
        <begin position="572"/>
        <end position="743"/>
    </location>
</feature>
<proteinExistence type="predicted"/>
<gene>
    <name evidence="8" type="primary">DDX28</name>
    <name evidence="8" type="ORF">BGZ95_001121</name>
</gene>
<dbReference type="Proteomes" id="UP001194580">
    <property type="component" value="Unassembled WGS sequence"/>
</dbReference>
<dbReference type="PROSITE" id="PS51192">
    <property type="entry name" value="HELICASE_ATP_BIND_1"/>
    <property type="match status" value="1"/>
</dbReference>
<feature type="region of interest" description="Disordered" evidence="5">
    <location>
        <begin position="448"/>
        <end position="468"/>
    </location>
</feature>
<keyword evidence="4" id="KW-0067">ATP-binding</keyword>
<dbReference type="PROSITE" id="PS51194">
    <property type="entry name" value="HELICASE_CTER"/>
    <property type="match status" value="1"/>
</dbReference>
<dbReference type="GO" id="GO:0004386">
    <property type="term" value="F:helicase activity"/>
    <property type="evidence" value="ECO:0007669"/>
    <property type="project" value="UniProtKB-KW"/>
</dbReference>
<evidence type="ECO:0000256" key="5">
    <source>
        <dbReference type="SAM" id="MobiDB-lite"/>
    </source>
</evidence>
<dbReference type="GO" id="GO:0003676">
    <property type="term" value="F:nucleic acid binding"/>
    <property type="evidence" value="ECO:0007669"/>
    <property type="project" value="InterPro"/>
</dbReference>
<organism evidence="8 9">
    <name type="scientific">Linnemannia exigua</name>
    <dbReference type="NCBI Taxonomy" id="604196"/>
    <lineage>
        <taxon>Eukaryota</taxon>
        <taxon>Fungi</taxon>
        <taxon>Fungi incertae sedis</taxon>
        <taxon>Mucoromycota</taxon>
        <taxon>Mortierellomycotina</taxon>
        <taxon>Mortierellomycetes</taxon>
        <taxon>Mortierellales</taxon>
        <taxon>Mortierellaceae</taxon>
        <taxon>Linnemannia</taxon>
    </lineage>
</organism>
<evidence type="ECO:0000259" key="7">
    <source>
        <dbReference type="PROSITE" id="PS51194"/>
    </source>
</evidence>
<dbReference type="EMBL" id="JAAAIL010000122">
    <property type="protein sequence ID" value="KAG0279475.1"/>
    <property type="molecule type" value="Genomic_DNA"/>
</dbReference>
<dbReference type="GO" id="GO:0016787">
    <property type="term" value="F:hydrolase activity"/>
    <property type="evidence" value="ECO:0007669"/>
    <property type="project" value="UniProtKB-KW"/>
</dbReference>
<dbReference type="InterPro" id="IPR011545">
    <property type="entry name" value="DEAD/DEAH_box_helicase_dom"/>
</dbReference>
<keyword evidence="3 8" id="KW-0347">Helicase</keyword>
<evidence type="ECO:0000256" key="1">
    <source>
        <dbReference type="ARBA" id="ARBA00022741"/>
    </source>
</evidence>
<comment type="caution">
    <text evidence="8">The sequence shown here is derived from an EMBL/GenBank/DDBJ whole genome shotgun (WGS) entry which is preliminary data.</text>
</comment>
<evidence type="ECO:0000313" key="9">
    <source>
        <dbReference type="Proteomes" id="UP001194580"/>
    </source>
</evidence>
<reference evidence="8" key="1">
    <citation type="journal article" date="2020" name="Fungal Divers.">
        <title>Resolving the Mortierellaceae phylogeny through synthesis of multi-gene phylogenetics and phylogenomics.</title>
        <authorList>
            <person name="Vandepol N."/>
            <person name="Liber J."/>
            <person name="Desiro A."/>
            <person name="Na H."/>
            <person name="Kennedy M."/>
            <person name="Barry K."/>
            <person name="Grigoriev I.V."/>
            <person name="Miller A.N."/>
            <person name="O'Donnell K."/>
            <person name="Stajich J.E."/>
            <person name="Bonito G."/>
        </authorList>
    </citation>
    <scope>NUCLEOTIDE SEQUENCE</scope>
    <source>
        <strain evidence="8">NRRL 28262</strain>
    </source>
</reference>
<dbReference type="InterPro" id="IPR001650">
    <property type="entry name" value="Helicase_C-like"/>
</dbReference>
<keyword evidence="1" id="KW-0547">Nucleotide-binding</keyword>
<feature type="region of interest" description="Disordered" evidence="5">
    <location>
        <begin position="41"/>
        <end position="105"/>
    </location>
</feature>